<sequence length="297" mass="32040">MAKTIITAALTGAVTPAGYNIPETPEQIAADAYEAWKLGAAVVHLHMRDDQGVGVMDKEKFRQTIRLIREHRDCDVIINCTSSGDNRVSGGDAAGNAKRMEHHRELSGIEMGSYDAGSFNWMPGGVFMNTPQFLQELGDVYLERGIKPEIEIFDSGMLGVTNYYVKKGHLPPANHYQLCLGVLGAMPATVENLVYLKNLLPQGSTWSAFGVGAGHLPILFATLALGGHLRVGLEDNVIFGKDENGNKVMATNKMLVERAVAAVKAYGNQPATAAEARQILGIPALNGEEIRVKLGIK</sequence>
<evidence type="ECO:0000256" key="2">
    <source>
        <dbReference type="ARBA" id="ARBA00022679"/>
    </source>
</evidence>
<name>A0A858BUT6_9FIRM</name>
<gene>
    <name evidence="5" type="ORF">Ami103574_04915</name>
</gene>
<dbReference type="PANTHER" id="PTHR37418:SF2">
    <property type="entry name" value="3-KETO-5-AMINOHEXANOATE CLEAVAGE ENZYME"/>
    <property type="match status" value="1"/>
</dbReference>
<reference evidence="5 6" key="1">
    <citation type="submission" date="2020-02" db="EMBL/GenBank/DDBJ databases">
        <authorList>
            <person name="Kim Y.B."/>
            <person name="Roh S.W."/>
        </authorList>
    </citation>
    <scope>NUCLEOTIDE SEQUENCE [LARGE SCALE GENOMIC DNA]</scope>
    <source>
        <strain evidence="5 6">DSM 103574</strain>
    </source>
</reference>
<evidence type="ECO:0000313" key="6">
    <source>
        <dbReference type="Proteomes" id="UP000466848"/>
    </source>
</evidence>
<dbReference type="Gene3D" id="3.20.20.70">
    <property type="entry name" value="Aldolase class I"/>
    <property type="match status" value="1"/>
</dbReference>
<keyword evidence="2" id="KW-0808">Transferase</keyword>
<keyword evidence="4" id="KW-0862">Zinc</keyword>
<dbReference type="KEGG" id="abut:Ami103574_04915"/>
<keyword evidence="6" id="KW-1185">Reference proteome</keyword>
<evidence type="ECO:0000256" key="3">
    <source>
        <dbReference type="ARBA" id="ARBA00022723"/>
    </source>
</evidence>
<dbReference type="RefSeq" id="WP_163065563.1">
    <property type="nucleotide sequence ID" value="NZ_CP048649.1"/>
</dbReference>
<evidence type="ECO:0000256" key="1">
    <source>
        <dbReference type="ARBA" id="ARBA00001947"/>
    </source>
</evidence>
<evidence type="ECO:0000256" key="4">
    <source>
        <dbReference type="ARBA" id="ARBA00022833"/>
    </source>
</evidence>
<dbReference type="Pfam" id="PF05853">
    <property type="entry name" value="BKACE"/>
    <property type="match status" value="1"/>
</dbReference>
<organism evidence="5 6">
    <name type="scientific">Aminipila butyrica</name>
    <dbReference type="NCBI Taxonomy" id="433296"/>
    <lineage>
        <taxon>Bacteria</taxon>
        <taxon>Bacillati</taxon>
        <taxon>Bacillota</taxon>
        <taxon>Clostridia</taxon>
        <taxon>Peptostreptococcales</taxon>
        <taxon>Anaerovoracaceae</taxon>
        <taxon>Aminipila</taxon>
    </lineage>
</organism>
<proteinExistence type="predicted"/>
<accession>A0A858BUT6</accession>
<protein>
    <submittedName>
        <fullName evidence="5">3-keto-5-aminohexanoate cleavage protein</fullName>
    </submittedName>
</protein>
<dbReference type="InterPro" id="IPR008567">
    <property type="entry name" value="BKACE"/>
</dbReference>
<evidence type="ECO:0000313" key="5">
    <source>
        <dbReference type="EMBL" id="QIB68700.1"/>
    </source>
</evidence>
<dbReference type="GO" id="GO:0046872">
    <property type="term" value="F:metal ion binding"/>
    <property type="evidence" value="ECO:0007669"/>
    <property type="project" value="UniProtKB-KW"/>
</dbReference>
<dbReference type="Proteomes" id="UP000466848">
    <property type="component" value="Chromosome"/>
</dbReference>
<dbReference type="InterPro" id="IPR013785">
    <property type="entry name" value="Aldolase_TIM"/>
</dbReference>
<comment type="cofactor">
    <cofactor evidence="1">
        <name>Zn(2+)</name>
        <dbReference type="ChEBI" id="CHEBI:29105"/>
    </cofactor>
</comment>
<dbReference type="GO" id="GO:0043720">
    <property type="term" value="F:3-keto-5-aminohexanoate cleavage activity"/>
    <property type="evidence" value="ECO:0007669"/>
    <property type="project" value="InterPro"/>
</dbReference>
<dbReference type="AlphaFoldDB" id="A0A858BUT6"/>
<dbReference type="PANTHER" id="PTHR37418">
    <property type="entry name" value="3-KETO-5-AMINOHEXANOATE CLEAVAGE ENZYME-RELATED"/>
    <property type="match status" value="1"/>
</dbReference>
<dbReference type="EMBL" id="CP048649">
    <property type="protein sequence ID" value="QIB68700.1"/>
    <property type="molecule type" value="Genomic_DNA"/>
</dbReference>
<keyword evidence="3" id="KW-0479">Metal-binding</keyword>